<dbReference type="AlphaFoldDB" id="A0A0A9U6R1"/>
<reference evidence="1" key="2">
    <citation type="journal article" date="2015" name="Data Brief">
        <title>Shoot transcriptome of the giant reed, Arundo donax.</title>
        <authorList>
            <person name="Barrero R.A."/>
            <person name="Guerrero F.D."/>
            <person name="Moolhuijzen P."/>
            <person name="Goolsby J.A."/>
            <person name="Tidwell J."/>
            <person name="Bellgard S.E."/>
            <person name="Bellgard M.I."/>
        </authorList>
    </citation>
    <scope>NUCLEOTIDE SEQUENCE</scope>
    <source>
        <tissue evidence="1">Shoot tissue taken approximately 20 cm above the soil surface</tissue>
    </source>
</reference>
<protein>
    <submittedName>
        <fullName evidence="1">Uncharacterized protein</fullName>
    </submittedName>
</protein>
<organism evidence="1">
    <name type="scientific">Arundo donax</name>
    <name type="common">Giant reed</name>
    <name type="synonym">Donax arundinaceus</name>
    <dbReference type="NCBI Taxonomy" id="35708"/>
    <lineage>
        <taxon>Eukaryota</taxon>
        <taxon>Viridiplantae</taxon>
        <taxon>Streptophyta</taxon>
        <taxon>Embryophyta</taxon>
        <taxon>Tracheophyta</taxon>
        <taxon>Spermatophyta</taxon>
        <taxon>Magnoliopsida</taxon>
        <taxon>Liliopsida</taxon>
        <taxon>Poales</taxon>
        <taxon>Poaceae</taxon>
        <taxon>PACMAD clade</taxon>
        <taxon>Arundinoideae</taxon>
        <taxon>Arundineae</taxon>
        <taxon>Arundo</taxon>
    </lineage>
</organism>
<dbReference type="InterPro" id="IPR000477">
    <property type="entry name" value="RT_dom"/>
</dbReference>
<reference evidence="1" key="1">
    <citation type="submission" date="2014-09" db="EMBL/GenBank/DDBJ databases">
        <authorList>
            <person name="Magalhaes I.L.F."/>
            <person name="Oliveira U."/>
            <person name="Santos F.R."/>
            <person name="Vidigal T.H.D.A."/>
            <person name="Brescovit A.D."/>
            <person name="Santos A.J."/>
        </authorList>
    </citation>
    <scope>NUCLEOTIDE SEQUENCE</scope>
    <source>
        <tissue evidence="1">Shoot tissue taken approximately 20 cm above the soil surface</tissue>
    </source>
</reference>
<accession>A0A0A9U6R1</accession>
<evidence type="ECO:0000313" key="1">
    <source>
        <dbReference type="EMBL" id="JAE05319.1"/>
    </source>
</evidence>
<name>A0A0A9U6R1_ARUDO</name>
<dbReference type="InterPro" id="IPR043502">
    <property type="entry name" value="DNA/RNA_pol_sf"/>
</dbReference>
<dbReference type="InterPro" id="IPR043128">
    <property type="entry name" value="Rev_trsase/Diguanyl_cyclase"/>
</dbReference>
<proteinExistence type="predicted"/>
<dbReference type="CDD" id="cd01647">
    <property type="entry name" value="RT_LTR"/>
    <property type="match status" value="1"/>
</dbReference>
<dbReference type="Gene3D" id="3.10.10.10">
    <property type="entry name" value="HIV Type 1 Reverse Transcriptase, subunit A, domain 1"/>
    <property type="match status" value="1"/>
</dbReference>
<dbReference type="Gene3D" id="3.30.70.270">
    <property type="match status" value="1"/>
</dbReference>
<dbReference type="SUPFAM" id="SSF56672">
    <property type="entry name" value="DNA/RNA polymerases"/>
    <property type="match status" value="1"/>
</dbReference>
<dbReference type="Pfam" id="PF00078">
    <property type="entry name" value="RVT_1"/>
    <property type="match status" value="1"/>
</dbReference>
<dbReference type="InterPro" id="IPR053134">
    <property type="entry name" value="RNA-dir_DNA_polymerase"/>
</dbReference>
<dbReference type="PANTHER" id="PTHR24559:SF450">
    <property type="entry name" value="RNA-DIRECTED DNA POLYMERASE HOMOLOG"/>
    <property type="match status" value="1"/>
</dbReference>
<dbReference type="PANTHER" id="PTHR24559">
    <property type="entry name" value="TRANSPOSON TY3-I GAG-POL POLYPROTEIN"/>
    <property type="match status" value="1"/>
</dbReference>
<sequence length="91" mass="11073">MLSKIDLRSSYHQIHMKLGDEWKTIFKIKFDLYEWLVMPFDLINAPSIFMKLMNKILYAFIGRFVMVYFDDILIYIKSLEEHLDYFACCFL</sequence>
<dbReference type="EMBL" id="GBRH01192577">
    <property type="protein sequence ID" value="JAE05319.1"/>
    <property type="molecule type" value="Transcribed_RNA"/>
</dbReference>